<feature type="compositionally biased region" description="Polar residues" evidence="2">
    <location>
        <begin position="580"/>
        <end position="596"/>
    </location>
</feature>
<feature type="compositionally biased region" description="Low complexity" evidence="2">
    <location>
        <begin position="554"/>
        <end position="563"/>
    </location>
</feature>
<dbReference type="GO" id="GO:0003714">
    <property type="term" value="F:transcription corepressor activity"/>
    <property type="evidence" value="ECO:0007669"/>
    <property type="project" value="InterPro"/>
</dbReference>
<dbReference type="InterPro" id="IPR039774">
    <property type="entry name" value="Sin3-like"/>
</dbReference>
<evidence type="ECO:0000313" key="4">
    <source>
        <dbReference type="Proteomes" id="UP000007800"/>
    </source>
</evidence>
<keyword evidence="1" id="KW-0175">Coiled coil</keyword>
<accession>C5KE51</accession>
<dbReference type="InParanoid" id="C5KE51"/>
<feature type="coiled-coil region" evidence="1">
    <location>
        <begin position="238"/>
        <end position="265"/>
    </location>
</feature>
<evidence type="ECO:0000313" key="3">
    <source>
        <dbReference type="EMBL" id="EER17263.1"/>
    </source>
</evidence>
<dbReference type="GeneID" id="9053584"/>
<reference evidence="3 4" key="1">
    <citation type="submission" date="2008-07" db="EMBL/GenBank/DDBJ databases">
        <authorList>
            <person name="El-Sayed N."/>
            <person name="Caler E."/>
            <person name="Inman J."/>
            <person name="Amedeo P."/>
            <person name="Hass B."/>
            <person name="Wortman J."/>
        </authorList>
    </citation>
    <scope>NUCLEOTIDE SEQUENCE [LARGE SCALE GENOMIC DNA]</scope>
    <source>
        <strain evidence="4">ATCC 50983 / TXsc</strain>
    </source>
</reference>
<dbReference type="AlphaFoldDB" id="C5KE51"/>
<protein>
    <submittedName>
        <fullName evidence="3">Uncharacterized protein</fullName>
    </submittedName>
</protein>
<dbReference type="OrthoDB" id="438674at2759"/>
<name>C5KE51_PERM5</name>
<dbReference type="PANTHER" id="PTHR12346">
    <property type="entry name" value="SIN3B-RELATED"/>
    <property type="match status" value="1"/>
</dbReference>
<feature type="compositionally biased region" description="Low complexity" evidence="2">
    <location>
        <begin position="32"/>
        <end position="61"/>
    </location>
</feature>
<dbReference type="EMBL" id="GG672192">
    <property type="protein sequence ID" value="EER17263.1"/>
    <property type="molecule type" value="Genomic_DNA"/>
</dbReference>
<sequence>MSFHEGSPPTPTPLPAAPEASQAAVPSAVIEAAVASPTSVSSPIPQSRPASAAASTATISTSGAKVRLKVEEMKQYLDQAKCLFADSPEKYDELLEVIASMSKRTRPRSPSSSPSPPQPTAAATTNVAAAAAAAAASSLPATTTIAGGSGLGALVGQLQQLNNTTGGQATSGGGASVQMLQALQGLMQHPPPAQTPAQPQPTPMEIARQEDDLSELDNLDVGALIDRLLKVFEGQGAAKSMVRRLEELQKKLEEMAEGEREAYELKMPHDITSQHLEQIINSYTSTAIGQKMADELLLHPMKTLPLLVTRLKETEASLTSPTSGLVAAASKAWLKVDKRSYLPGLDHRSYYFRGHCSKNSTSRAFLTDLRQSDSPLGIVEEEREWASWGPEWLSKSDSGRYPITIIGNAATFQSLQQDGVANGAEPAAQGPPVLLCMPNAEIHELALKLVKGKVEARWAEEPVDGISIDMALHTLDKILQPFLPASAELKSPRPSNGTKIFDDVTTLKGQEQSSSRPVFLTQTQYSLLRYYHIIYSRLARAASDIARLKKQLEHQQQQQGQEESITSESPQSLPGGGGDNNTLSTDGNNVVTTVPGSQGVDSLVNSIVETFLSSSDPTGMGGFNNIVREHLGFNRGYYLYTMPKVLARMSEALQLVCLGRADVVSKRKTSDSGSRVPRRDSATQRLFALNESIQSVDLNSETAKELSILGLECYRHYNYYDAGPDPEGLGGSIIAASVHDDGWFSCCELKA</sequence>
<evidence type="ECO:0000256" key="2">
    <source>
        <dbReference type="SAM" id="MobiDB-lite"/>
    </source>
</evidence>
<organism evidence="4">
    <name type="scientific">Perkinsus marinus (strain ATCC 50983 / TXsc)</name>
    <dbReference type="NCBI Taxonomy" id="423536"/>
    <lineage>
        <taxon>Eukaryota</taxon>
        <taxon>Sar</taxon>
        <taxon>Alveolata</taxon>
        <taxon>Perkinsozoa</taxon>
        <taxon>Perkinsea</taxon>
        <taxon>Perkinsida</taxon>
        <taxon>Perkinsidae</taxon>
        <taxon>Perkinsus</taxon>
    </lineage>
</organism>
<proteinExistence type="predicted"/>
<feature type="region of interest" description="Disordered" evidence="2">
    <location>
        <begin position="1"/>
        <end position="61"/>
    </location>
</feature>
<evidence type="ECO:0000256" key="1">
    <source>
        <dbReference type="SAM" id="Coils"/>
    </source>
</evidence>
<feature type="region of interest" description="Disordered" evidence="2">
    <location>
        <begin position="550"/>
        <end position="596"/>
    </location>
</feature>
<gene>
    <name evidence="3" type="ORF">Pmar_PMAR005785</name>
</gene>
<dbReference type="RefSeq" id="XP_002785467.1">
    <property type="nucleotide sequence ID" value="XM_002785421.1"/>
</dbReference>
<feature type="region of interest" description="Disordered" evidence="2">
    <location>
        <begin position="102"/>
        <end position="124"/>
    </location>
</feature>
<dbReference type="Proteomes" id="UP000007800">
    <property type="component" value="Unassembled WGS sequence"/>
</dbReference>
<keyword evidence="4" id="KW-1185">Reference proteome</keyword>